<keyword evidence="6" id="KW-0066">ATP synthesis</keyword>
<evidence type="ECO:0000256" key="3">
    <source>
        <dbReference type="ARBA" id="ARBA00022781"/>
    </source>
</evidence>
<proteinExistence type="predicted"/>
<dbReference type="Proteomes" id="UP000183002">
    <property type="component" value="Unassembled WGS sequence"/>
</dbReference>
<evidence type="ECO:0000256" key="1">
    <source>
        <dbReference type="ARBA" id="ARBA00004370"/>
    </source>
</evidence>
<dbReference type="GO" id="GO:0046933">
    <property type="term" value="F:proton-transporting ATP synthase activity, rotational mechanism"/>
    <property type="evidence" value="ECO:0007669"/>
    <property type="project" value="InterPro"/>
</dbReference>
<evidence type="ECO:0000313" key="9">
    <source>
        <dbReference type="Proteomes" id="UP000183002"/>
    </source>
</evidence>
<keyword evidence="2" id="KW-0813">Transport</keyword>
<keyword evidence="7" id="KW-1133">Transmembrane helix</keyword>
<keyword evidence="5 7" id="KW-0472">Membrane</keyword>
<name>A0A1H8JY31_9RHOB</name>
<evidence type="ECO:0000256" key="6">
    <source>
        <dbReference type="ARBA" id="ARBA00023310"/>
    </source>
</evidence>
<protein>
    <submittedName>
        <fullName evidence="8">ATP synthase F0 subcomplex B subunit</fullName>
    </submittedName>
</protein>
<dbReference type="EMBL" id="FOCO01000028">
    <property type="protein sequence ID" value="SEN85633.1"/>
    <property type="molecule type" value="Genomic_DNA"/>
</dbReference>
<evidence type="ECO:0000256" key="7">
    <source>
        <dbReference type="SAM" id="Phobius"/>
    </source>
</evidence>
<accession>A0A1H8JY31</accession>
<dbReference type="GO" id="GO:0046961">
    <property type="term" value="F:proton-transporting ATPase activity, rotational mechanism"/>
    <property type="evidence" value="ECO:0007669"/>
    <property type="project" value="TreeGrafter"/>
</dbReference>
<dbReference type="PANTHER" id="PTHR33445:SF2">
    <property type="entry name" value="ATP SYNTHASE SUBUNIT B', CHLOROPLASTIC"/>
    <property type="match status" value="1"/>
</dbReference>
<dbReference type="STRING" id="1077947.SAMN05216227_10286"/>
<dbReference type="Pfam" id="PF00213">
    <property type="entry name" value="OSCP"/>
    <property type="match status" value="1"/>
</dbReference>
<dbReference type="InterPro" id="IPR050059">
    <property type="entry name" value="ATP_synthase_B_chain"/>
</dbReference>
<keyword evidence="4" id="KW-0406">Ion transport</keyword>
<keyword evidence="3" id="KW-0375">Hydrogen ion transport</keyword>
<keyword evidence="7" id="KW-0812">Transmembrane</keyword>
<dbReference type="InterPro" id="IPR000711">
    <property type="entry name" value="ATPase_OSCP/dsu"/>
</dbReference>
<gene>
    <name evidence="8" type="ORF">SAMN05216227_10286</name>
</gene>
<sequence length="243" mass="25187">MTIDPWALGLQAINVSILIWLLSRVFWRPVAAAIAARQKAAQDFLDDAGLAKTKADAGLAEVAKARDGIAAERAAALAQAVLAGDAAAKKSLAESVAQADALARAAEVATTQAEAKNRAALSKDAAQLGVSIAEKLLGRLNRAAIQAVFLEALVGAIAALPDASKALLRVADVDVVSPLVPTPPQQAAITKAVQAALGQKAKLNFRADPDLIAGFELHSPHFVLHNSWRADLTTILQGIDHAA</sequence>
<evidence type="ECO:0000256" key="5">
    <source>
        <dbReference type="ARBA" id="ARBA00023136"/>
    </source>
</evidence>
<evidence type="ECO:0000313" key="8">
    <source>
        <dbReference type="EMBL" id="SEN85633.1"/>
    </source>
</evidence>
<dbReference type="AlphaFoldDB" id="A0A1H8JY31"/>
<evidence type="ECO:0000256" key="2">
    <source>
        <dbReference type="ARBA" id="ARBA00022448"/>
    </source>
</evidence>
<keyword evidence="9" id="KW-1185">Reference proteome</keyword>
<evidence type="ECO:0000256" key="4">
    <source>
        <dbReference type="ARBA" id="ARBA00023065"/>
    </source>
</evidence>
<dbReference type="OrthoDB" id="466272at2"/>
<organism evidence="8 9">
    <name type="scientific">Pseudorhodobacter antarcticus</name>
    <dbReference type="NCBI Taxonomy" id="1077947"/>
    <lineage>
        <taxon>Bacteria</taxon>
        <taxon>Pseudomonadati</taxon>
        <taxon>Pseudomonadota</taxon>
        <taxon>Alphaproteobacteria</taxon>
        <taxon>Rhodobacterales</taxon>
        <taxon>Paracoccaceae</taxon>
        <taxon>Pseudorhodobacter</taxon>
    </lineage>
</organism>
<reference evidence="8 9" key="1">
    <citation type="submission" date="2016-10" db="EMBL/GenBank/DDBJ databases">
        <authorList>
            <person name="de Groot N.N."/>
        </authorList>
    </citation>
    <scope>NUCLEOTIDE SEQUENCE [LARGE SCALE GENOMIC DNA]</scope>
    <source>
        <strain evidence="8 9">CGMCC 1.10836</strain>
    </source>
</reference>
<feature type="transmembrane region" description="Helical" evidence="7">
    <location>
        <begin position="6"/>
        <end position="27"/>
    </location>
</feature>
<dbReference type="GO" id="GO:0016020">
    <property type="term" value="C:membrane"/>
    <property type="evidence" value="ECO:0007669"/>
    <property type="project" value="UniProtKB-SubCell"/>
</dbReference>
<dbReference type="PANTHER" id="PTHR33445">
    <property type="entry name" value="ATP SYNTHASE SUBUNIT B', CHLOROPLASTIC"/>
    <property type="match status" value="1"/>
</dbReference>
<dbReference type="RefSeq" id="WP_050518232.1">
    <property type="nucleotide sequence ID" value="NZ_FOCO01000028.1"/>
</dbReference>
<comment type="subcellular location">
    <subcellularLocation>
        <location evidence="1">Membrane</location>
    </subcellularLocation>
</comment>